<gene>
    <name evidence="2" type="ORF">QN277_025884</name>
</gene>
<proteinExistence type="predicted"/>
<accession>A0AAE1J9J4</accession>
<evidence type="ECO:0000259" key="1">
    <source>
        <dbReference type="Pfam" id="PF21889"/>
    </source>
</evidence>
<protein>
    <recommendedName>
        <fullName evidence="1">TPR1-like CTLH-containing domain-containing protein</fullName>
    </recommendedName>
</protein>
<name>A0AAE1J9J4_9FABA</name>
<dbReference type="AlphaFoldDB" id="A0AAE1J9J4"/>
<dbReference type="InterPro" id="IPR054080">
    <property type="entry name" value="TPR1-like_2nd"/>
</dbReference>
<comment type="caution">
    <text evidence="2">The sequence shown here is derived from an EMBL/GenBank/DDBJ whole genome shotgun (WGS) entry which is preliminary data.</text>
</comment>
<dbReference type="EMBL" id="JAWXYG010000008">
    <property type="protein sequence ID" value="KAK4264752.1"/>
    <property type="molecule type" value="Genomic_DNA"/>
</dbReference>
<organism evidence="2 3">
    <name type="scientific">Acacia crassicarpa</name>
    <name type="common">northern wattle</name>
    <dbReference type="NCBI Taxonomy" id="499986"/>
    <lineage>
        <taxon>Eukaryota</taxon>
        <taxon>Viridiplantae</taxon>
        <taxon>Streptophyta</taxon>
        <taxon>Embryophyta</taxon>
        <taxon>Tracheophyta</taxon>
        <taxon>Spermatophyta</taxon>
        <taxon>Magnoliopsida</taxon>
        <taxon>eudicotyledons</taxon>
        <taxon>Gunneridae</taxon>
        <taxon>Pentapetalae</taxon>
        <taxon>rosids</taxon>
        <taxon>fabids</taxon>
        <taxon>Fabales</taxon>
        <taxon>Fabaceae</taxon>
        <taxon>Caesalpinioideae</taxon>
        <taxon>mimosoid clade</taxon>
        <taxon>Acacieae</taxon>
        <taxon>Acacia</taxon>
    </lineage>
</organism>
<dbReference type="Pfam" id="PF21889">
    <property type="entry name" value="TPR1-like_2nd"/>
    <property type="match status" value="1"/>
</dbReference>
<evidence type="ECO:0000313" key="2">
    <source>
        <dbReference type="EMBL" id="KAK4264752.1"/>
    </source>
</evidence>
<evidence type="ECO:0000313" key="3">
    <source>
        <dbReference type="Proteomes" id="UP001293593"/>
    </source>
</evidence>
<feature type="domain" description="TPR1-like CTLH-containing" evidence="1">
    <location>
        <begin position="59"/>
        <end position="100"/>
    </location>
</feature>
<dbReference type="Proteomes" id="UP001293593">
    <property type="component" value="Unassembled WGS sequence"/>
</dbReference>
<keyword evidence="3" id="KW-1185">Reference proteome</keyword>
<sequence length="139" mass="15868">MDDLQTGSSVPVLFSRGACGLVYLQATDHFDSSVSCGGELRRESSSTEARIKYLFQSEVFWDTIVSGEWEKAENYLSAFGRTGDSFLLKKIFHKMREQKCQRGHAQVKVCRDMTTGRSNKEDLEIFHLTLGYRCQILQK</sequence>
<reference evidence="2" key="1">
    <citation type="submission" date="2023-10" db="EMBL/GenBank/DDBJ databases">
        <title>Chromosome-level genome of the transformable northern wattle, Acacia crassicarpa.</title>
        <authorList>
            <person name="Massaro I."/>
            <person name="Sinha N.R."/>
            <person name="Poethig S."/>
            <person name="Leichty A.R."/>
        </authorList>
    </citation>
    <scope>NUCLEOTIDE SEQUENCE</scope>
    <source>
        <strain evidence="2">Acra3RX</strain>
        <tissue evidence="2">Leaf</tissue>
    </source>
</reference>